<dbReference type="Proteomes" id="UP001150238">
    <property type="component" value="Unassembled WGS sequence"/>
</dbReference>
<evidence type="ECO:0000256" key="9">
    <source>
        <dbReference type="PIRSR" id="PIRSR001529-2"/>
    </source>
</evidence>
<feature type="region of interest" description="Disordered" evidence="11">
    <location>
        <begin position="216"/>
        <end position="235"/>
    </location>
</feature>
<evidence type="ECO:0000259" key="12">
    <source>
        <dbReference type="PROSITE" id="PS50862"/>
    </source>
</evidence>
<evidence type="ECO:0000256" key="3">
    <source>
        <dbReference type="ARBA" id="ARBA00022741"/>
    </source>
</evidence>
<keyword evidence="10" id="KW-0175">Coiled coil</keyword>
<dbReference type="InterPro" id="IPR006195">
    <property type="entry name" value="aa-tRNA-synth_II"/>
</dbReference>
<dbReference type="Pfam" id="PF00587">
    <property type="entry name" value="tRNA-synt_2b"/>
    <property type="match status" value="1"/>
</dbReference>
<dbReference type="InterPro" id="IPR045864">
    <property type="entry name" value="aa-tRNA-synth_II/BPL/LPL"/>
</dbReference>
<proteinExistence type="predicted"/>
<protein>
    <recommendedName>
        <fullName evidence="1">serine--tRNA ligase</fullName>
        <ecNumber evidence="1">6.1.1.11</ecNumber>
    </recommendedName>
    <alternativeName>
        <fullName evidence="6">Seryl-tRNA synthetase</fullName>
    </alternativeName>
    <alternativeName>
        <fullName evidence="7">Seryl-tRNA(Ser) synthetase</fullName>
    </alternativeName>
</protein>
<keyword evidence="2" id="KW-0436">Ligase</keyword>
<feature type="binding site" evidence="9">
    <location>
        <begin position="279"/>
        <end position="281"/>
    </location>
    <ligand>
        <name>ATP</name>
        <dbReference type="ChEBI" id="CHEBI:30616"/>
    </ligand>
</feature>
<keyword evidence="5" id="KW-0030">Aminoacyl-tRNA synthetase</keyword>
<dbReference type="SUPFAM" id="SSF46589">
    <property type="entry name" value="tRNA-binding arm"/>
    <property type="match status" value="1"/>
</dbReference>
<dbReference type="GO" id="GO:0004828">
    <property type="term" value="F:serine-tRNA ligase activity"/>
    <property type="evidence" value="ECO:0007669"/>
    <property type="project" value="UniProtKB-EC"/>
</dbReference>
<evidence type="ECO:0000256" key="4">
    <source>
        <dbReference type="ARBA" id="ARBA00022840"/>
    </source>
</evidence>
<accession>A0A9W9AN85</accession>
<feature type="binding site" evidence="8">
    <location>
        <position position="302"/>
    </location>
    <ligand>
        <name>L-serine</name>
        <dbReference type="ChEBI" id="CHEBI:33384"/>
    </ligand>
</feature>
<feature type="binding site" evidence="9">
    <location>
        <begin position="295"/>
        <end position="298"/>
    </location>
    <ligand>
        <name>ATP</name>
        <dbReference type="ChEBI" id="CHEBI:30616"/>
    </ligand>
</feature>
<evidence type="ECO:0000256" key="8">
    <source>
        <dbReference type="PIRSR" id="PIRSR001529-1"/>
    </source>
</evidence>
<organism evidence="13 14">
    <name type="scientific">Lentinula lateritia</name>
    <dbReference type="NCBI Taxonomy" id="40482"/>
    <lineage>
        <taxon>Eukaryota</taxon>
        <taxon>Fungi</taxon>
        <taxon>Dikarya</taxon>
        <taxon>Basidiomycota</taxon>
        <taxon>Agaricomycotina</taxon>
        <taxon>Agaricomycetes</taxon>
        <taxon>Agaricomycetidae</taxon>
        <taxon>Agaricales</taxon>
        <taxon>Marasmiineae</taxon>
        <taxon>Omphalotaceae</taxon>
        <taxon>Lentinula</taxon>
    </lineage>
</organism>
<feature type="site" description="Important for serine binding" evidence="8">
    <location>
        <position position="402"/>
    </location>
</feature>
<sequence length="453" mass="49960">MLPPPRLDYRSISDNFVYKSTNAINRKAPLPADAIQKVSRLYKEFKSASSLLNEKRNARSMIGETIRSSASRNDTEAKENALKEGKALKEEIAEMETTCSHLESELLELALAIPNDTHPSSPLGPESAAITLATQGPACLPVSSARDHLVVAKKLKLVDMENASNVSGTSWYFLMNEGALLELALTNYAMSVAIRHGFQPVTTPDVVRSDIARRCGFQPRDPSHPHHTQSYHLHSTSPSTPELILAGTAEIPLAGMFADRLFPSKALPQKIVGVGHAFRAEAGARGAEARGLYRVHQFTKVELFAVTIAEESENMMEEIRQVQDSILRELDLPVRTLDMPTEELGASAYRKYDMEVWMPGRGGWGEVSSLSNCTDYQARRLHIRHHLEASKQNVFAHTLNGTAAAIPRLIVALIENGVEFDEAGEPVSITLPAVLKPYWLGTGSRNTVVKWKY</sequence>
<name>A0A9W9AN85_9AGAR</name>
<feature type="binding site" evidence="8">
    <location>
        <position position="279"/>
    </location>
    <ligand>
        <name>L-serine</name>
        <dbReference type="ChEBI" id="CHEBI:33384"/>
    </ligand>
</feature>
<feature type="binding site" evidence="9">
    <location>
        <begin position="366"/>
        <end position="369"/>
    </location>
    <ligand>
        <name>ATP</name>
        <dbReference type="ChEBI" id="CHEBI:30616"/>
    </ligand>
</feature>
<dbReference type="AlphaFoldDB" id="A0A9W9AN85"/>
<dbReference type="GO" id="GO:0005524">
    <property type="term" value="F:ATP binding"/>
    <property type="evidence" value="ECO:0007669"/>
    <property type="project" value="UniProtKB-KW"/>
</dbReference>
<dbReference type="EMBL" id="JANVFS010000011">
    <property type="protein sequence ID" value="KAJ4484946.1"/>
    <property type="molecule type" value="Genomic_DNA"/>
</dbReference>
<dbReference type="EC" id="6.1.1.11" evidence="1"/>
<dbReference type="Pfam" id="PF02403">
    <property type="entry name" value="Seryl_tRNA_N"/>
    <property type="match status" value="1"/>
</dbReference>
<dbReference type="InterPro" id="IPR010978">
    <property type="entry name" value="tRNA-bd_arm"/>
</dbReference>
<evidence type="ECO:0000256" key="11">
    <source>
        <dbReference type="SAM" id="MobiDB-lite"/>
    </source>
</evidence>
<evidence type="ECO:0000256" key="10">
    <source>
        <dbReference type="SAM" id="Coils"/>
    </source>
</evidence>
<evidence type="ECO:0000313" key="14">
    <source>
        <dbReference type="Proteomes" id="UP001150238"/>
    </source>
</evidence>
<feature type="binding site" evidence="8">
    <location>
        <position position="248"/>
    </location>
    <ligand>
        <name>L-serine</name>
        <dbReference type="ChEBI" id="CHEBI:33384"/>
    </ligand>
</feature>
<dbReference type="InterPro" id="IPR042103">
    <property type="entry name" value="SerRS_1_N_sf"/>
</dbReference>
<dbReference type="InterPro" id="IPR015866">
    <property type="entry name" value="Ser-tRNA-synth_1_N"/>
</dbReference>
<dbReference type="Gene3D" id="3.30.930.10">
    <property type="entry name" value="Bira Bifunctional Protein, Domain 2"/>
    <property type="match status" value="1"/>
</dbReference>
<reference evidence="13" key="2">
    <citation type="journal article" date="2023" name="Proc. Natl. Acad. Sci. U.S.A.">
        <title>A global phylogenomic analysis of the shiitake genus Lentinula.</title>
        <authorList>
            <person name="Sierra-Patev S."/>
            <person name="Min B."/>
            <person name="Naranjo-Ortiz M."/>
            <person name="Looney B."/>
            <person name="Konkel Z."/>
            <person name="Slot J.C."/>
            <person name="Sakamoto Y."/>
            <person name="Steenwyk J.L."/>
            <person name="Rokas A."/>
            <person name="Carro J."/>
            <person name="Camarero S."/>
            <person name="Ferreira P."/>
            <person name="Molpeceres G."/>
            <person name="Ruiz-Duenas F.J."/>
            <person name="Serrano A."/>
            <person name="Henrissat B."/>
            <person name="Drula E."/>
            <person name="Hughes K.W."/>
            <person name="Mata J.L."/>
            <person name="Ishikawa N.K."/>
            <person name="Vargas-Isla R."/>
            <person name="Ushijima S."/>
            <person name="Smith C.A."/>
            <person name="Donoghue J."/>
            <person name="Ahrendt S."/>
            <person name="Andreopoulos W."/>
            <person name="He G."/>
            <person name="LaButti K."/>
            <person name="Lipzen A."/>
            <person name="Ng V."/>
            <person name="Riley R."/>
            <person name="Sandor L."/>
            <person name="Barry K."/>
            <person name="Martinez A.T."/>
            <person name="Xiao Y."/>
            <person name="Gibbons J.G."/>
            <person name="Terashima K."/>
            <person name="Grigoriev I.V."/>
            <person name="Hibbett D."/>
        </authorList>
    </citation>
    <scope>NUCLEOTIDE SEQUENCE</scope>
    <source>
        <strain evidence="13">Sp2 HRB7682 ss15</strain>
    </source>
</reference>
<evidence type="ECO:0000256" key="5">
    <source>
        <dbReference type="ARBA" id="ARBA00023146"/>
    </source>
</evidence>
<dbReference type="PROSITE" id="PS50862">
    <property type="entry name" value="AA_TRNA_LIGASE_II"/>
    <property type="match status" value="1"/>
</dbReference>
<evidence type="ECO:0000256" key="7">
    <source>
        <dbReference type="ARBA" id="ARBA00034892"/>
    </source>
</evidence>
<gene>
    <name evidence="13" type="ORF">C8J55DRAFT_535269</name>
</gene>
<dbReference type="SUPFAM" id="SSF55681">
    <property type="entry name" value="Class II aaRS and biotin synthetases"/>
    <property type="match status" value="1"/>
</dbReference>
<comment type="caution">
    <text evidence="13">The sequence shown here is derived from an EMBL/GenBank/DDBJ whole genome shotgun (WGS) entry which is preliminary data.</text>
</comment>
<evidence type="ECO:0000256" key="6">
    <source>
        <dbReference type="ARBA" id="ARBA00031113"/>
    </source>
</evidence>
<feature type="coiled-coil region" evidence="10">
    <location>
        <begin position="78"/>
        <end position="105"/>
    </location>
</feature>
<evidence type="ECO:0000313" key="13">
    <source>
        <dbReference type="EMBL" id="KAJ4484946.1"/>
    </source>
</evidence>
<dbReference type="PANTHER" id="PTHR11778">
    <property type="entry name" value="SERYL-TRNA SYNTHETASE"/>
    <property type="match status" value="1"/>
</dbReference>
<feature type="domain" description="Aminoacyl-transfer RNA synthetases class-II family profile" evidence="12">
    <location>
        <begin position="147"/>
        <end position="437"/>
    </location>
</feature>
<evidence type="ECO:0000256" key="1">
    <source>
        <dbReference type="ARBA" id="ARBA00012840"/>
    </source>
</evidence>
<dbReference type="NCBIfam" id="TIGR00414">
    <property type="entry name" value="serS"/>
    <property type="match status" value="1"/>
</dbReference>
<dbReference type="InterPro" id="IPR002317">
    <property type="entry name" value="Ser-tRNA-ligase_type_1"/>
</dbReference>
<evidence type="ECO:0000256" key="2">
    <source>
        <dbReference type="ARBA" id="ARBA00022598"/>
    </source>
</evidence>
<dbReference type="GO" id="GO:0006434">
    <property type="term" value="P:seryl-tRNA aminoacylation"/>
    <property type="evidence" value="ECO:0007669"/>
    <property type="project" value="InterPro"/>
</dbReference>
<keyword evidence="4 9" id="KW-0067">ATP-binding</keyword>
<feature type="binding site" evidence="8">
    <location>
        <position position="400"/>
    </location>
    <ligand>
        <name>L-serine</name>
        <dbReference type="ChEBI" id="CHEBI:33384"/>
    </ligand>
</feature>
<dbReference type="PIRSF" id="PIRSF001529">
    <property type="entry name" value="Ser-tRNA-synth_IIa"/>
    <property type="match status" value="1"/>
</dbReference>
<keyword evidence="3" id="KW-0547">Nucleotide-binding</keyword>
<dbReference type="InterPro" id="IPR002314">
    <property type="entry name" value="aa-tRNA-synt_IIb"/>
</dbReference>
<reference evidence="13" key="1">
    <citation type="submission" date="2022-08" db="EMBL/GenBank/DDBJ databases">
        <authorList>
            <consortium name="DOE Joint Genome Institute"/>
            <person name="Min B."/>
            <person name="Riley R."/>
            <person name="Sierra-Patev S."/>
            <person name="Naranjo-Ortiz M."/>
            <person name="Looney B."/>
            <person name="Konkel Z."/>
            <person name="Slot J.C."/>
            <person name="Sakamoto Y."/>
            <person name="Steenwyk J.L."/>
            <person name="Rokas A."/>
            <person name="Carro J."/>
            <person name="Camarero S."/>
            <person name="Ferreira P."/>
            <person name="Molpeceres G."/>
            <person name="Ruiz-Duenas F.J."/>
            <person name="Serrano A."/>
            <person name="Henrissat B."/>
            <person name="Drula E."/>
            <person name="Hughes K.W."/>
            <person name="Mata J.L."/>
            <person name="Ishikawa N.K."/>
            <person name="Vargas-Isla R."/>
            <person name="Ushijima S."/>
            <person name="Smith C.A."/>
            <person name="Ahrendt S."/>
            <person name="Andreopoulos W."/>
            <person name="He G."/>
            <person name="Labutti K."/>
            <person name="Lipzen A."/>
            <person name="Ng V."/>
            <person name="Sandor L."/>
            <person name="Barry K."/>
            <person name="Martinez A.T."/>
            <person name="Xiao Y."/>
            <person name="Gibbons J.G."/>
            <person name="Terashima K."/>
            <person name="Hibbett D.S."/>
            <person name="Grigoriev I.V."/>
        </authorList>
    </citation>
    <scope>NUCLEOTIDE SEQUENCE</scope>
    <source>
        <strain evidence="13">Sp2 HRB7682 ss15</strain>
    </source>
</reference>
<dbReference type="Gene3D" id="1.10.287.40">
    <property type="entry name" value="Serine-tRNA synthetase, tRNA binding domain"/>
    <property type="match status" value="1"/>
</dbReference>
<dbReference type="PRINTS" id="PR00981">
    <property type="entry name" value="TRNASYNTHSER"/>
</dbReference>